<evidence type="ECO:0000256" key="16">
    <source>
        <dbReference type="ARBA" id="ARBA00067155"/>
    </source>
</evidence>
<dbReference type="GO" id="GO:0005886">
    <property type="term" value="C:plasma membrane"/>
    <property type="evidence" value="ECO:0007669"/>
    <property type="project" value="UniProtKB-SubCell"/>
</dbReference>
<dbReference type="STRING" id="7897.ENSLACP00000004043"/>
<evidence type="ECO:0000256" key="8">
    <source>
        <dbReference type="ARBA" id="ARBA00022989"/>
    </source>
</evidence>
<dbReference type="PROSITE" id="PS00022">
    <property type="entry name" value="EGF_1"/>
    <property type="match status" value="1"/>
</dbReference>
<dbReference type="EMBL" id="AFYH01206167">
    <property type="status" value="NOT_ANNOTATED_CDS"/>
    <property type="molecule type" value="Genomic_DNA"/>
</dbReference>
<dbReference type="GO" id="GO:0007173">
    <property type="term" value="P:epidermal growth factor receptor signaling pathway"/>
    <property type="evidence" value="ECO:0007669"/>
    <property type="project" value="UniProtKB-ARBA"/>
</dbReference>
<comment type="caution">
    <text evidence="17">Lacks conserved residue(s) required for the propagation of feature annotation.</text>
</comment>
<dbReference type="OMA" id="QPKRKGH"/>
<keyword evidence="6 19" id="KW-0812">Transmembrane</keyword>
<comment type="function">
    <text evidence="14">Growth factor that binds to EGFR, ERBB4 and other EGF receptor family members. Potent mitogen for retinal pigment epithelial cells and vascular smooth muscle cells.</text>
</comment>
<keyword evidence="7 20" id="KW-0732">Signal</keyword>
<dbReference type="eggNOG" id="ENOG502RZHQ">
    <property type="taxonomic scope" value="Eukaryota"/>
</dbReference>
<evidence type="ECO:0000256" key="6">
    <source>
        <dbReference type="ARBA" id="ARBA00022692"/>
    </source>
</evidence>
<evidence type="ECO:0000256" key="2">
    <source>
        <dbReference type="ARBA" id="ARBA00004251"/>
    </source>
</evidence>
<dbReference type="EMBL" id="AFYH01206170">
    <property type="status" value="NOT_ANNOTATED_CDS"/>
    <property type="molecule type" value="Genomic_DNA"/>
</dbReference>
<feature type="signal peptide" evidence="20">
    <location>
        <begin position="1"/>
        <end position="21"/>
    </location>
</feature>
<dbReference type="SUPFAM" id="SSF57196">
    <property type="entry name" value="EGF/Laminin"/>
    <property type="match status" value="1"/>
</dbReference>
<dbReference type="PANTHER" id="PTHR10740">
    <property type="entry name" value="TRANSFORMING GROWTH FACTOR ALPHA"/>
    <property type="match status" value="1"/>
</dbReference>
<evidence type="ECO:0000256" key="11">
    <source>
        <dbReference type="ARBA" id="ARBA00023157"/>
    </source>
</evidence>
<dbReference type="Gene3D" id="2.10.25.10">
    <property type="entry name" value="Laminin"/>
    <property type="match status" value="1"/>
</dbReference>
<organism evidence="22 23">
    <name type="scientific">Latimeria chalumnae</name>
    <name type="common">Coelacanth</name>
    <dbReference type="NCBI Taxonomy" id="7897"/>
    <lineage>
        <taxon>Eukaryota</taxon>
        <taxon>Metazoa</taxon>
        <taxon>Chordata</taxon>
        <taxon>Craniata</taxon>
        <taxon>Vertebrata</taxon>
        <taxon>Euteleostomi</taxon>
        <taxon>Coelacanthiformes</taxon>
        <taxon>Coelacanthidae</taxon>
        <taxon>Latimeria</taxon>
    </lineage>
</organism>
<dbReference type="FunFam" id="2.10.25.10:FF:000342">
    <property type="entry name" value="Betacellulin preproprotein"/>
    <property type="match status" value="1"/>
</dbReference>
<dbReference type="InterPro" id="IPR000742">
    <property type="entry name" value="EGF"/>
</dbReference>
<dbReference type="Proteomes" id="UP000008672">
    <property type="component" value="Unassembled WGS sequence"/>
</dbReference>
<evidence type="ECO:0000256" key="12">
    <source>
        <dbReference type="ARBA" id="ARBA00023180"/>
    </source>
</evidence>
<evidence type="ECO:0000256" key="5">
    <source>
        <dbReference type="ARBA" id="ARBA00022536"/>
    </source>
</evidence>
<dbReference type="EMBL" id="AFYH01206168">
    <property type="status" value="NOT_ANNOTATED_CDS"/>
    <property type="molecule type" value="Genomic_DNA"/>
</dbReference>
<dbReference type="KEGG" id="lcm:102352450"/>
<evidence type="ECO:0000256" key="20">
    <source>
        <dbReference type="SAM" id="SignalP"/>
    </source>
</evidence>
<keyword evidence="8 19" id="KW-1133">Transmembrane helix</keyword>
<reference evidence="23" key="1">
    <citation type="submission" date="2011-08" db="EMBL/GenBank/DDBJ databases">
        <title>The draft genome of Latimeria chalumnae.</title>
        <authorList>
            <person name="Di Palma F."/>
            <person name="Alfoldi J."/>
            <person name="Johnson J."/>
            <person name="Berlin A."/>
            <person name="Gnerre S."/>
            <person name="Jaffe D."/>
            <person name="MacCallum I."/>
            <person name="Young S."/>
            <person name="Walker B.J."/>
            <person name="Lander E."/>
            <person name="Lindblad-Toh K."/>
        </authorList>
    </citation>
    <scope>NUCLEOTIDE SEQUENCE [LARGE SCALE GENOMIC DNA]</scope>
    <source>
        <strain evidence="23">Wild caught</strain>
    </source>
</reference>
<reference evidence="22" key="2">
    <citation type="submission" date="2025-08" db="UniProtKB">
        <authorList>
            <consortium name="Ensembl"/>
        </authorList>
    </citation>
    <scope>IDENTIFICATION</scope>
</reference>
<feature type="domain" description="EGF-like" evidence="21">
    <location>
        <begin position="58"/>
        <end position="98"/>
    </location>
</feature>
<dbReference type="GO" id="GO:0005615">
    <property type="term" value="C:extracellular space"/>
    <property type="evidence" value="ECO:0007669"/>
    <property type="project" value="TreeGrafter"/>
</dbReference>
<keyword evidence="5 17" id="KW-0245">EGF-like domain</keyword>
<keyword evidence="11 17" id="KW-1015">Disulfide bond</keyword>
<dbReference type="EMBL" id="AFYH01206169">
    <property type="status" value="NOT_ANNOTATED_CDS"/>
    <property type="molecule type" value="Genomic_DNA"/>
</dbReference>
<protein>
    <recommendedName>
        <fullName evidence="16">Probetacellulin</fullName>
    </recommendedName>
</protein>
<dbReference type="OrthoDB" id="6233064at2759"/>
<evidence type="ECO:0000256" key="19">
    <source>
        <dbReference type="SAM" id="Phobius"/>
    </source>
</evidence>
<dbReference type="GO" id="GO:0008284">
    <property type="term" value="P:positive regulation of cell population proliferation"/>
    <property type="evidence" value="ECO:0007669"/>
    <property type="project" value="TreeGrafter"/>
</dbReference>
<dbReference type="InParanoid" id="H3A322"/>
<feature type="compositionally biased region" description="Basic and acidic residues" evidence="18">
    <location>
        <begin position="157"/>
        <end position="170"/>
    </location>
</feature>
<evidence type="ECO:0000256" key="18">
    <source>
        <dbReference type="SAM" id="MobiDB-lite"/>
    </source>
</evidence>
<dbReference type="GeneID" id="102352450"/>
<name>H3A322_LATCH</name>
<keyword evidence="10 19" id="KW-0472">Membrane</keyword>
<dbReference type="AlphaFoldDB" id="H3A322"/>
<keyword evidence="13" id="KW-0497">Mitogen</keyword>
<dbReference type="FunCoup" id="H3A322">
    <property type="interactions" value="80"/>
</dbReference>
<dbReference type="PROSITE" id="PS01186">
    <property type="entry name" value="EGF_2"/>
    <property type="match status" value="1"/>
</dbReference>
<evidence type="ECO:0000256" key="10">
    <source>
        <dbReference type="ARBA" id="ARBA00023136"/>
    </source>
</evidence>
<keyword evidence="9" id="KW-0339">Growth factor</keyword>
<sequence length="177" mass="19855">MGKRKLLWKLLFAALLGIALCRCVVADSNSTAMGEEILCNEQNDNCTDANGLAERHGHFSKCPKSYKHYCIKGKCRFVVAEKAPACICEDGYTGSRCEVLDIFYLRGEREQIVVFCLIASMVALIILIILFCICAHHCRKLHMRRKKREVATALEPKTSENRDSLAKSEDTSEIPLA</sequence>
<evidence type="ECO:0000313" key="23">
    <source>
        <dbReference type="Proteomes" id="UP000008672"/>
    </source>
</evidence>
<dbReference type="PROSITE" id="PS50026">
    <property type="entry name" value="EGF_3"/>
    <property type="match status" value="1"/>
</dbReference>
<evidence type="ECO:0000256" key="13">
    <source>
        <dbReference type="ARBA" id="ARBA00023246"/>
    </source>
</evidence>
<evidence type="ECO:0000256" key="15">
    <source>
        <dbReference type="ARBA" id="ARBA00061748"/>
    </source>
</evidence>
<dbReference type="GO" id="GO:0051781">
    <property type="term" value="P:positive regulation of cell division"/>
    <property type="evidence" value="ECO:0007669"/>
    <property type="project" value="UniProtKB-KW"/>
</dbReference>
<comment type="subcellular location">
    <subcellularLocation>
        <location evidence="2">Cell membrane</location>
        <topology evidence="2">Single-pass type I membrane protein</topology>
    </subcellularLocation>
    <subcellularLocation>
        <location evidence="1">Secreted</location>
        <location evidence="1">Extracellular space</location>
    </subcellularLocation>
</comment>
<dbReference type="PANTHER" id="PTHR10740:SF3">
    <property type="entry name" value="PROBETACELLULIN"/>
    <property type="match status" value="1"/>
</dbReference>
<dbReference type="GO" id="GO:0005154">
    <property type="term" value="F:epidermal growth factor receptor binding"/>
    <property type="evidence" value="ECO:0007669"/>
    <property type="project" value="TreeGrafter"/>
</dbReference>
<dbReference type="PRINTS" id="PR00009">
    <property type="entry name" value="EGFTGF"/>
</dbReference>
<dbReference type="Ensembl" id="ENSLACT00000004079.1">
    <property type="protein sequence ID" value="ENSLACP00000004043.1"/>
    <property type="gene ID" value="ENSLACG00000003600.1"/>
</dbReference>
<dbReference type="GO" id="GO:0030297">
    <property type="term" value="F:transmembrane receptor protein tyrosine kinase activator activity"/>
    <property type="evidence" value="ECO:0007669"/>
    <property type="project" value="UniProtKB-ARBA"/>
</dbReference>
<evidence type="ECO:0000313" key="22">
    <source>
        <dbReference type="Ensembl" id="ENSLACP00000004043.1"/>
    </source>
</evidence>
<feature type="disulfide bond" evidence="17">
    <location>
        <begin position="88"/>
        <end position="97"/>
    </location>
</feature>
<evidence type="ECO:0000256" key="4">
    <source>
        <dbReference type="ARBA" id="ARBA00022525"/>
    </source>
</evidence>
<evidence type="ECO:0000256" key="3">
    <source>
        <dbReference type="ARBA" id="ARBA00022475"/>
    </source>
</evidence>
<accession>H3A322</accession>
<keyword evidence="12" id="KW-0325">Glycoprotein</keyword>
<keyword evidence="3" id="KW-1003">Cell membrane</keyword>
<evidence type="ECO:0000256" key="7">
    <source>
        <dbReference type="ARBA" id="ARBA00022729"/>
    </source>
</evidence>
<gene>
    <name evidence="22" type="primary">LOC102352450</name>
</gene>
<dbReference type="Bgee" id="ENSLACG00000003600">
    <property type="expression patterns" value="Expressed in muscle tissue and 1 other cell type or tissue"/>
</dbReference>
<keyword evidence="4" id="KW-0964">Secreted</keyword>
<feature type="transmembrane region" description="Helical" evidence="19">
    <location>
        <begin position="112"/>
        <end position="138"/>
    </location>
</feature>
<reference evidence="22" key="3">
    <citation type="submission" date="2025-09" db="UniProtKB">
        <authorList>
            <consortium name="Ensembl"/>
        </authorList>
    </citation>
    <scope>IDENTIFICATION</scope>
</reference>
<evidence type="ECO:0000256" key="9">
    <source>
        <dbReference type="ARBA" id="ARBA00023030"/>
    </source>
</evidence>
<dbReference type="GO" id="GO:0045840">
    <property type="term" value="P:positive regulation of mitotic nuclear division"/>
    <property type="evidence" value="ECO:0007669"/>
    <property type="project" value="TreeGrafter"/>
</dbReference>
<comment type="subunit">
    <text evidence="15">Monomer. Interacts with EGFR and ERBB4.</text>
</comment>
<dbReference type="EMBL" id="AFYH01206166">
    <property type="status" value="NOT_ANNOTATED_CDS"/>
    <property type="molecule type" value="Genomic_DNA"/>
</dbReference>
<dbReference type="GeneTree" id="ENSGT00940000160508"/>
<keyword evidence="23" id="KW-1185">Reference proteome</keyword>
<evidence type="ECO:0000256" key="1">
    <source>
        <dbReference type="ARBA" id="ARBA00004239"/>
    </source>
</evidence>
<proteinExistence type="predicted"/>
<feature type="region of interest" description="Disordered" evidence="18">
    <location>
        <begin position="152"/>
        <end position="177"/>
    </location>
</feature>
<dbReference type="RefSeq" id="XP_006009393.1">
    <property type="nucleotide sequence ID" value="XM_006009331.3"/>
</dbReference>
<feature type="chain" id="PRO_5003579520" description="Probetacellulin" evidence="20">
    <location>
        <begin position="22"/>
        <end position="177"/>
    </location>
</feature>
<evidence type="ECO:0000256" key="14">
    <source>
        <dbReference type="ARBA" id="ARBA00059223"/>
    </source>
</evidence>
<dbReference type="HOGENOM" id="CLU_112513_1_0_1"/>
<evidence type="ECO:0000259" key="21">
    <source>
        <dbReference type="PROSITE" id="PS50026"/>
    </source>
</evidence>
<evidence type="ECO:0000256" key="17">
    <source>
        <dbReference type="PROSITE-ProRule" id="PRU00076"/>
    </source>
</evidence>
<dbReference type="GO" id="GO:0008083">
    <property type="term" value="F:growth factor activity"/>
    <property type="evidence" value="ECO:0007669"/>
    <property type="project" value="UniProtKB-KW"/>
</dbReference>